<dbReference type="PROSITE" id="PS00012">
    <property type="entry name" value="PHOSPHOPANTETHEINE"/>
    <property type="match status" value="1"/>
</dbReference>
<evidence type="ECO:0000256" key="6">
    <source>
        <dbReference type="ARBA" id="ARBA00023268"/>
    </source>
</evidence>
<dbReference type="SMART" id="SM00829">
    <property type="entry name" value="PKS_ER"/>
    <property type="match status" value="1"/>
</dbReference>
<dbReference type="PANTHER" id="PTHR43775">
    <property type="entry name" value="FATTY ACID SYNTHASE"/>
    <property type="match status" value="1"/>
</dbReference>
<dbReference type="GO" id="GO:0031177">
    <property type="term" value="F:phosphopantetheine binding"/>
    <property type="evidence" value="ECO:0007669"/>
    <property type="project" value="InterPro"/>
</dbReference>
<dbReference type="InterPro" id="IPR049552">
    <property type="entry name" value="PKS_DH_N"/>
</dbReference>
<evidence type="ECO:0000313" key="13">
    <source>
        <dbReference type="Proteomes" id="UP000696573"/>
    </source>
</evidence>
<dbReference type="PROSITE" id="PS52004">
    <property type="entry name" value="KS3_2"/>
    <property type="match status" value="1"/>
</dbReference>
<evidence type="ECO:0000256" key="7">
    <source>
        <dbReference type="ARBA" id="ARBA00023315"/>
    </source>
</evidence>
<dbReference type="PROSITE" id="PS00606">
    <property type="entry name" value="KS3_1"/>
    <property type="match status" value="1"/>
</dbReference>
<dbReference type="InterPro" id="IPR049900">
    <property type="entry name" value="PKS_mFAS_DH"/>
</dbReference>
<dbReference type="InterPro" id="IPR001227">
    <property type="entry name" value="Ac_transferase_dom_sf"/>
</dbReference>
<dbReference type="InterPro" id="IPR016035">
    <property type="entry name" value="Acyl_Trfase/lysoPLipase"/>
</dbReference>
<dbReference type="InterPro" id="IPR018201">
    <property type="entry name" value="Ketoacyl_synth_AS"/>
</dbReference>
<dbReference type="GO" id="GO:0030639">
    <property type="term" value="P:polyketide biosynthetic process"/>
    <property type="evidence" value="ECO:0007669"/>
    <property type="project" value="UniProtKB-ARBA"/>
</dbReference>
<dbReference type="Gene3D" id="3.10.129.110">
    <property type="entry name" value="Polyketide synthase dehydratase"/>
    <property type="match status" value="1"/>
</dbReference>
<dbReference type="SMART" id="SM00827">
    <property type="entry name" value="PKS_AT"/>
    <property type="match status" value="1"/>
</dbReference>
<dbReference type="Pfam" id="PF00109">
    <property type="entry name" value="ketoacyl-synt"/>
    <property type="match status" value="1"/>
</dbReference>
<reference evidence="12" key="1">
    <citation type="submission" date="2021-10" db="EMBL/GenBank/DDBJ databases">
        <authorList>
            <person name="Piombo E."/>
        </authorList>
    </citation>
    <scope>NUCLEOTIDE SEQUENCE</scope>
</reference>
<dbReference type="CDD" id="cd05195">
    <property type="entry name" value="enoyl_red"/>
    <property type="match status" value="1"/>
</dbReference>
<dbReference type="InterPro" id="IPR020841">
    <property type="entry name" value="PKS_Beta-ketoAc_synthase_dom"/>
</dbReference>
<dbReference type="Pfam" id="PF00550">
    <property type="entry name" value="PP-binding"/>
    <property type="match status" value="1"/>
</dbReference>
<dbReference type="GO" id="GO:0004312">
    <property type="term" value="F:fatty acid synthase activity"/>
    <property type="evidence" value="ECO:0007669"/>
    <property type="project" value="TreeGrafter"/>
</dbReference>
<organism evidence="12 13">
    <name type="scientific">Clonostachys rhizophaga</name>
    <dbReference type="NCBI Taxonomy" id="160324"/>
    <lineage>
        <taxon>Eukaryota</taxon>
        <taxon>Fungi</taxon>
        <taxon>Dikarya</taxon>
        <taxon>Ascomycota</taxon>
        <taxon>Pezizomycotina</taxon>
        <taxon>Sordariomycetes</taxon>
        <taxon>Hypocreomycetidae</taxon>
        <taxon>Hypocreales</taxon>
        <taxon>Bionectriaceae</taxon>
        <taxon>Clonostachys</taxon>
    </lineage>
</organism>
<dbReference type="Gene3D" id="3.40.47.10">
    <property type="match status" value="1"/>
</dbReference>
<dbReference type="SMART" id="SM00825">
    <property type="entry name" value="PKS_KS"/>
    <property type="match status" value="1"/>
</dbReference>
<evidence type="ECO:0000259" key="10">
    <source>
        <dbReference type="PROSITE" id="PS52004"/>
    </source>
</evidence>
<dbReference type="Gene3D" id="3.40.50.150">
    <property type="entry name" value="Vaccinia Virus protein VP39"/>
    <property type="match status" value="1"/>
</dbReference>
<keyword evidence="13" id="KW-1185">Reference proteome</keyword>
<dbReference type="SMART" id="SM00822">
    <property type="entry name" value="PKS_KR"/>
    <property type="match status" value="1"/>
</dbReference>
<evidence type="ECO:0000256" key="1">
    <source>
        <dbReference type="ARBA" id="ARBA00022450"/>
    </source>
</evidence>
<dbReference type="Pfam" id="PF21089">
    <property type="entry name" value="PKS_DH_N"/>
    <property type="match status" value="1"/>
</dbReference>
<dbReference type="InterPro" id="IPR036736">
    <property type="entry name" value="ACP-like_sf"/>
</dbReference>
<evidence type="ECO:0000256" key="8">
    <source>
        <dbReference type="PROSITE-ProRule" id="PRU01363"/>
    </source>
</evidence>
<dbReference type="GO" id="GO:0006633">
    <property type="term" value="P:fatty acid biosynthetic process"/>
    <property type="evidence" value="ECO:0007669"/>
    <property type="project" value="InterPro"/>
</dbReference>
<keyword evidence="5" id="KW-0560">Oxidoreductase</keyword>
<dbReference type="PANTHER" id="PTHR43775:SF29">
    <property type="entry name" value="ASPERFURANONE POLYKETIDE SYNTHASE AFOG-RELATED"/>
    <property type="match status" value="1"/>
</dbReference>
<dbReference type="InterPro" id="IPR020806">
    <property type="entry name" value="PKS_PP-bd"/>
</dbReference>
<dbReference type="InterPro" id="IPR050091">
    <property type="entry name" value="PKS_NRPS_Biosynth_Enz"/>
</dbReference>
<dbReference type="InterPro" id="IPR056501">
    <property type="entry name" value="NAD-bd_HRPKS_sdrA"/>
</dbReference>
<name>A0A9N9YQC9_9HYPO</name>
<dbReference type="SUPFAM" id="SSF47336">
    <property type="entry name" value="ACP-like"/>
    <property type="match status" value="1"/>
</dbReference>
<feature type="region of interest" description="N-terminal hotdog fold" evidence="8">
    <location>
        <begin position="988"/>
        <end position="1122"/>
    </location>
</feature>
<dbReference type="EMBL" id="CABFNQ020000725">
    <property type="protein sequence ID" value="CAH0026876.1"/>
    <property type="molecule type" value="Genomic_DNA"/>
</dbReference>
<dbReference type="SMART" id="SM00826">
    <property type="entry name" value="PKS_DH"/>
    <property type="match status" value="1"/>
</dbReference>
<dbReference type="Pfam" id="PF14765">
    <property type="entry name" value="PS-DH"/>
    <property type="match status" value="1"/>
</dbReference>
<dbReference type="SUPFAM" id="SSF53335">
    <property type="entry name" value="S-adenosyl-L-methionine-dependent methyltransferases"/>
    <property type="match status" value="1"/>
</dbReference>
<evidence type="ECO:0000259" key="9">
    <source>
        <dbReference type="PROSITE" id="PS50075"/>
    </source>
</evidence>
<dbReference type="InterPro" id="IPR049551">
    <property type="entry name" value="PKS_DH_C"/>
</dbReference>
<dbReference type="SUPFAM" id="SSF55048">
    <property type="entry name" value="Probable ACP-binding domain of malonyl-CoA ACP transacylase"/>
    <property type="match status" value="1"/>
</dbReference>
<evidence type="ECO:0000256" key="4">
    <source>
        <dbReference type="ARBA" id="ARBA00022857"/>
    </source>
</evidence>
<dbReference type="InterPro" id="IPR014030">
    <property type="entry name" value="Ketoacyl_synth_N"/>
</dbReference>
<keyword evidence="4" id="KW-0521">NADP</keyword>
<dbReference type="PROSITE" id="PS50075">
    <property type="entry name" value="CARRIER"/>
    <property type="match status" value="1"/>
</dbReference>
<keyword evidence="7" id="KW-0012">Acyltransferase</keyword>
<evidence type="ECO:0000259" key="11">
    <source>
        <dbReference type="PROSITE" id="PS52019"/>
    </source>
</evidence>
<protein>
    <recommendedName>
        <fullName evidence="14">Polyketide synthase</fullName>
    </recommendedName>
</protein>
<dbReference type="InterPro" id="IPR014043">
    <property type="entry name" value="Acyl_transferase_dom"/>
</dbReference>
<dbReference type="InterPro" id="IPR020807">
    <property type="entry name" value="PKS_DH"/>
</dbReference>
<dbReference type="SUPFAM" id="SSF51735">
    <property type="entry name" value="NAD(P)-binding Rossmann-fold domains"/>
    <property type="match status" value="2"/>
</dbReference>
<keyword evidence="3" id="KW-0808">Transferase</keyword>
<proteinExistence type="predicted"/>
<keyword evidence="2" id="KW-0597">Phosphoprotein</keyword>
<keyword evidence="6" id="KW-0511">Multifunctional enzyme</keyword>
<dbReference type="InterPro" id="IPR016039">
    <property type="entry name" value="Thiolase-like"/>
</dbReference>
<evidence type="ECO:0000313" key="12">
    <source>
        <dbReference type="EMBL" id="CAH0026876.1"/>
    </source>
</evidence>
<evidence type="ECO:0000256" key="3">
    <source>
        <dbReference type="ARBA" id="ARBA00022679"/>
    </source>
</evidence>
<dbReference type="SUPFAM" id="SSF53901">
    <property type="entry name" value="Thiolase-like"/>
    <property type="match status" value="1"/>
</dbReference>
<feature type="domain" description="Carrier" evidence="9">
    <location>
        <begin position="2508"/>
        <end position="2590"/>
    </location>
</feature>
<dbReference type="InterPro" id="IPR057326">
    <property type="entry name" value="KR_dom"/>
</dbReference>
<feature type="domain" description="PKS/mFAS DH" evidence="11">
    <location>
        <begin position="988"/>
        <end position="1306"/>
    </location>
</feature>
<dbReference type="Pfam" id="PF23114">
    <property type="entry name" value="NAD-bd_HRPKS_sdrA"/>
    <property type="match status" value="1"/>
</dbReference>
<gene>
    <name evidence="12" type="ORF">CRHIZ90672A_00002978</name>
</gene>
<feature type="active site" description="Proton acceptor; for dehydratase activity" evidence="8">
    <location>
        <position position="1020"/>
    </location>
</feature>
<feature type="active site" description="Proton donor; for dehydratase activity" evidence="8">
    <location>
        <position position="1216"/>
    </location>
</feature>
<dbReference type="InterPro" id="IPR014031">
    <property type="entry name" value="Ketoacyl_synth_C"/>
</dbReference>
<dbReference type="InterPro" id="IPR013968">
    <property type="entry name" value="PKS_KR"/>
</dbReference>
<dbReference type="GO" id="GO:0004315">
    <property type="term" value="F:3-oxoacyl-[acyl-carrier-protein] synthase activity"/>
    <property type="evidence" value="ECO:0007669"/>
    <property type="project" value="InterPro"/>
</dbReference>
<accession>A0A9N9YQC9</accession>
<evidence type="ECO:0000256" key="5">
    <source>
        <dbReference type="ARBA" id="ARBA00023002"/>
    </source>
</evidence>
<dbReference type="SMART" id="SM00823">
    <property type="entry name" value="PKS_PP"/>
    <property type="match status" value="1"/>
</dbReference>
<dbReference type="InterPro" id="IPR006162">
    <property type="entry name" value="Ppantetheine_attach_site"/>
</dbReference>
<dbReference type="SUPFAM" id="SSF50129">
    <property type="entry name" value="GroES-like"/>
    <property type="match status" value="1"/>
</dbReference>
<dbReference type="Gene3D" id="3.90.180.10">
    <property type="entry name" value="Medium-chain alcohol dehydrogenases, catalytic domain"/>
    <property type="match status" value="1"/>
</dbReference>
<dbReference type="Proteomes" id="UP000696573">
    <property type="component" value="Unassembled WGS sequence"/>
</dbReference>
<dbReference type="Gene3D" id="3.40.50.720">
    <property type="entry name" value="NAD(P)-binding Rossmann-like Domain"/>
    <property type="match status" value="2"/>
</dbReference>
<comment type="caution">
    <text evidence="12">The sequence shown here is derived from an EMBL/GenBank/DDBJ whole genome shotgun (WGS) entry which is preliminary data.</text>
</comment>
<dbReference type="PROSITE" id="PS52019">
    <property type="entry name" value="PKS_MFAS_DH"/>
    <property type="match status" value="1"/>
</dbReference>
<dbReference type="GO" id="GO:0016491">
    <property type="term" value="F:oxidoreductase activity"/>
    <property type="evidence" value="ECO:0007669"/>
    <property type="project" value="UniProtKB-KW"/>
</dbReference>
<dbReference type="InterPro" id="IPR020843">
    <property type="entry name" value="ER"/>
</dbReference>
<feature type="domain" description="Ketosynthase family 3 (KS3)" evidence="10">
    <location>
        <begin position="14"/>
        <end position="460"/>
    </location>
</feature>
<dbReference type="Gene3D" id="3.40.366.10">
    <property type="entry name" value="Malonyl-Coenzyme A Acyl Carrier Protein, domain 2"/>
    <property type="match status" value="1"/>
</dbReference>
<dbReference type="Pfam" id="PF08659">
    <property type="entry name" value="KR"/>
    <property type="match status" value="1"/>
</dbReference>
<sequence>MDEYAPSGQSSQASAALAIVGFAFEFPGDATSPEKFWQMIQEGRSAGSEFPEDRLNIDAYYHPDASRPATLPVRGGHFVKEPIAAFDAPFFSISPGEAACMDPQHRRLLETTYHALEDAGISIDQCAGSDTSVYTGCFTNDYLSILQQDLESEQRHAVMGVAPSMLANRISWFFNLKGTSMNLDSACSSSLIALHLGCQDLRAGNCSMALVGGANLVYHPNFMKMMTDFNFLSKDSRSWSFDARANGYARGEGHAMLVVKRLDDALREGHTIRAVIRNTGSNQDGRTPGITQPSAEAQLELIRRTYNQAGLDFGPTRFFEAHGTGTPVGDPIEASAIGAAFHKHRSKDDPLHIGAVKATIGHLEGCSGLAGVIKTVMVLEKGVIPPIASFETINSKIDEEALHLHFPKQAVPWPVKTLRRACVSRSQQFPNLSRVFSIAYMPQVNSFGFGGTNATVILDDAYNHLKTHRLSGFHQTRSGSGATQAGMEKVVNGLNGNEDRKDSRLRLLVCSGTERNSSRDLLELYRGYLKRQPVIWDDLAFTLAQRRSHFSWRSFAVAGPKVIPPAPEDASFVGPIKALPGGPRIAFVFTGQGAQYLGMGRELKVFPVFLESLRSSGQFLKALGCSWSPVDIIFDEIKEHPVNSPEYSQPLVTCLQIGLVDLLKSFGVSPSAVLGHSSGEVAAAYACGALSHQAAVRVAYHRGMVSAHLAATTKDNQLTMVAVGLSREEVKTYLNRLHKDESCPPDIEIGCVNSPKSITLTGRWEALSKVEQWLNEDLRFARRLRVPVAYHSHFMRQVADEYRKSLSQTLEAGGCCQVPMVSSVTGDVLEPERLLDGEYWVRNLTSTVEFELAFSKVAHPGNKKPRARLGKKNTAKDLLATHVLEIGPHSALQAPIRDCLEQFSGSSPRLTYISSLVRGRSADMALLEAVGALYCAGCPVDLLRVNGLENSARPAPPNMPAYPFNHSQLHWKEGRLSKNLRFPSVPRHDLLGSRSLDWNAQIAQWRNVIRLAEVPWLEHHTINGQIIFPAAGMIAMALESMMQVHGNRSTLIGLYVEEAAFSHAIALPRGADQIETQFTLSTPASTRKGRGVTPSEFRLFIIENGSYIECCSGTIRSVVDRHDRNQIVSSYSWPGTEDHSTWATGITRSCEGPVHNIYDNQDPEGIIYGPCFQNVKEFRPSFGGKATAQIGTEAWKAKMPKHSSFPNYPIHPTTLDGLAQLLVPALSHGENTSGSLTMMPVHVDSLWVDCEGLDSQGSELSAYGSFQMQGQRRAEGNVIATSSGSTSPVIIMSGLRTKVISNSTETPVKVIRPLCHRIIQKPDISMMSHDQVLAYCTSNRPKQDDEIISKQRIKILALLAFIKDALEFLDVHDSLPSESHLQSYAGWMAYQLQLMLEGESPFGIDDLNTFLGDAEIREARIRQITESDTEGLLLMTLGRNLAKILSGSVDPLAIIFDNRLADRYYEEMLASDHHAYPVCEFVDLLSFKNPSMKILEVGAGTGGITTRLLEAMSQDGILKWSQYDFTDKFSGFFSLSKDKFEKYAHLMKFEVLDISNDPQAQGFEPSSYDLIVASHVLHATQDIDISLKNIRKLLKPDGTLLLIETTSPNVTQIGFIWGLLKDWWKPLEHETRSVHSPLLTADQWDHCLKRAGFSGVDVNIPGQADGTLRYSSIIISGIRCLKPKLPQNLPDIHLIVDRGISSQDCVAELMAPTCNVWSCEQFAQAETLVSTSMVTVFLVELDNILLDGIQADDFRHLQAALSRSKRVLWVTRSSGTDDPRHHIVDGLGRVLMSEDSTYKFSTLNLDDLLESPERIVSRLLTVSTDLVERSVESVETNFTSQNGLENINRITENSLMNRVVADATSSHHEEEFRLGSDITIRLELDYPSQSDTLKWKERALDEKEATVPGEEEVVVQVRAVGFTHKDYLATKGHGSHTSVGAEFSGTIVKAGARSGFTSGEPVLTIASSGCTNRLVVPARSVARIPPHLGFNESAALPSALWLSYHSLVNVARLQPGETVLILHGSSCLGQVALQLAMRLGAEVLVTTSSHSKKDFLQQQYKLPRANILLGGDELSLRTILQRTQGQGVDVVVGSLSDGVDQLNFTTFVKPLGRIIDLSLDPSARIPRKANVLFISVQMDEFFKHQPRVAYETLRQAVAFASTQQLEPPQFLHIFQGSDIKKMFSHFGGEDFGKRIVELQPNASVTASMIALPRSSFSKDATYVIAGGFGGLGRSLVRWMARQGARHLVILSRSGARTPEAVSLVHDLESMGTAVACPAVDISNLAMLQETIRRLSVDMPPIRGCIQATVALRDNFWPNMSFEDWHVSTSSKVTGSWNLHAALPQELDFFILLSSVNGIFGNRGQANYAAGNTFKDALAHHRISQGQKAVSIDLGLMVDEGMVAENEKILAGMRRIGHLIDINMEDLIALMEYYCDPKLPILSHADAQVLVGVELPSAVLAKGVELHHSIHRPIFRHLFAMGNAHLNSDGGPASSASLGINRLAAIRGASSDDEAAVLVTGWLKVKLTQMLGLALDDMDTKKPAHTYGIDSLIAMDLRNWFAREVGADMPVFVLLGNSPLEELCREAVGLSQFRQKH</sequence>
<evidence type="ECO:0008006" key="14">
    <source>
        <dbReference type="Google" id="ProtNLM"/>
    </source>
</evidence>
<dbReference type="Pfam" id="PF08240">
    <property type="entry name" value="ADH_N"/>
    <property type="match status" value="1"/>
</dbReference>
<dbReference type="Gene3D" id="3.30.70.3290">
    <property type="match status" value="1"/>
</dbReference>
<dbReference type="InterPro" id="IPR013154">
    <property type="entry name" value="ADH-like_N"/>
</dbReference>
<dbReference type="InterPro" id="IPR042104">
    <property type="entry name" value="PKS_dehydratase_sf"/>
</dbReference>
<evidence type="ECO:0000256" key="2">
    <source>
        <dbReference type="ARBA" id="ARBA00022553"/>
    </source>
</evidence>
<dbReference type="InterPro" id="IPR011032">
    <property type="entry name" value="GroES-like_sf"/>
</dbReference>
<dbReference type="Pfam" id="PF00698">
    <property type="entry name" value="Acyl_transf_1"/>
    <property type="match status" value="1"/>
</dbReference>
<dbReference type="InterPro" id="IPR036291">
    <property type="entry name" value="NAD(P)-bd_dom_sf"/>
</dbReference>
<dbReference type="InterPro" id="IPR029063">
    <property type="entry name" value="SAM-dependent_MTases_sf"/>
</dbReference>
<dbReference type="InterPro" id="IPR016036">
    <property type="entry name" value="Malonyl_transacylase_ACP-bd"/>
</dbReference>
<keyword evidence="1" id="KW-0596">Phosphopantetheine</keyword>
<feature type="region of interest" description="C-terminal hotdog fold" evidence="8">
    <location>
        <begin position="1147"/>
        <end position="1306"/>
    </location>
</feature>
<dbReference type="OrthoDB" id="329835at2759"/>
<dbReference type="Pfam" id="PF13489">
    <property type="entry name" value="Methyltransf_23"/>
    <property type="match status" value="1"/>
</dbReference>
<dbReference type="CDD" id="cd02440">
    <property type="entry name" value="AdoMet_MTases"/>
    <property type="match status" value="1"/>
</dbReference>
<dbReference type="InterPro" id="IPR009081">
    <property type="entry name" value="PP-bd_ACP"/>
</dbReference>
<dbReference type="SUPFAM" id="SSF52151">
    <property type="entry name" value="FabD/lysophospholipase-like"/>
    <property type="match status" value="1"/>
</dbReference>
<dbReference type="CDD" id="cd00833">
    <property type="entry name" value="PKS"/>
    <property type="match status" value="1"/>
</dbReference>
<dbReference type="Pfam" id="PF02801">
    <property type="entry name" value="Ketoacyl-synt_C"/>
    <property type="match status" value="1"/>
</dbReference>